<dbReference type="PANTHER" id="PTHR30535">
    <property type="entry name" value="VITAMIN B12-BINDING PROTEIN"/>
    <property type="match status" value="1"/>
</dbReference>
<dbReference type="PANTHER" id="PTHR30535:SF35">
    <property type="entry name" value="PERIPLASMIC BINDING PROTEIN"/>
    <property type="match status" value="1"/>
</dbReference>
<dbReference type="Gene3D" id="3.40.50.1980">
    <property type="entry name" value="Nitrogenase molybdenum iron protein domain"/>
    <property type="match status" value="2"/>
</dbReference>
<evidence type="ECO:0000313" key="4">
    <source>
        <dbReference type="EMBL" id="OCS84727.1"/>
    </source>
</evidence>
<dbReference type="InterPro" id="IPR050902">
    <property type="entry name" value="ABC_Transporter_SBP"/>
</dbReference>
<keyword evidence="2" id="KW-0732">Signal</keyword>
<dbReference type="SUPFAM" id="SSF53807">
    <property type="entry name" value="Helical backbone' metal receptor"/>
    <property type="match status" value="1"/>
</dbReference>
<gene>
    <name evidence="4" type="ORF">A6M13_03885</name>
</gene>
<evidence type="ECO:0000259" key="3">
    <source>
        <dbReference type="PROSITE" id="PS50983"/>
    </source>
</evidence>
<protein>
    <submittedName>
        <fullName evidence="4">Iron ABC transporter substrate-binding protein</fullName>
    </submittedName>
</protein>
<feature type="domain" description="Fe/B12 periplasmic-binding" evidence="3">
    <location>
        <begin position="17"/>
        <end position="256"/>
    </location>
</feature>
<dbReference type="RefSeq" id="WP_066546073.1">
    <property type="nucleotide sequence ID" value="NZ_MASJ01000023.1"/>
</dbReference>
<dbReference type="InterPro" id="IPR054828">
    <property type="entry name" value="Vit_B12_bind_prot"/>
</dbReference>
<comment type="caution">
    <text evidence="4">The sequence shown here is derived from an EMBL/GenBank/DDBJ whole genome shotgun (WGS) entry which is preliminary data.</text>
</comment>
<dbReference type="AlphaFoldDB" id="A0A1C0YC19"/>
<evidence type="ECO:0000256" key="2">
    <source>
        <dbReference type="ARBA" id="ARBA00022729"/>
    </source>
</evidence>
<evidence type="ECO:0000256" key="1">
    <source>
        <dbReference type="ARBA" id="ARBA00008814"/>
    </source>
</evidence>
<dbReference type="PROSITE" id="PS50983">
    <property type="entry name" value="FE_B12_PBP"/>
    <property type="match status" value="1"/>
</dbReference>
<evidence type="ECO:0000313" key="5">
    <source>
        <dbReference type="Proteomes" id="UP000093199"/>
    </source>
</evidence>
<name>A0A1C0YC19_9BACL</name>
<dbReference type="InterPro" id="IPR002491">
    <property type="entry name" value="ABC_transptr_periplasmic_BD"/>
</dbReference>
<accession>A0A1C0YC19</accession>
<proteinExistence type="inferred from homology"/>
<sequence length="256" mass="29161">MIDELGRTVHMQTPARRIISLCPAITETLFALSLEDNIVGRTRYCIFPAQTATVRTVGGTKDIDLDAIHALQPDLIICEKEENTKDIVETLAAYYPVYVAQVQTIPEALTMIEKMGALTHRTEQATALQENITRAFAQLPQQHGRAAYMMWRKPYMVVGDTTYIHNVLTRIGFHNPFASFDGRYPAVTIEQLQHAQLDYLFLSSEPFPFRDKHIQELQAHLPHTDIRLIDGEMFWYGAKMVEAAAYLRQFFAKASE</sequence>
<dbReference type="Proteomes" id="UP000093199">
    <property type="component" value="Unassembled WGS sequence"/>
</dbReference>
<reference evidence="4 5" key="1">
    <citation type="submission" date="2016-07" db="EMBL/GenBank/DDBJ databases">
        <title>Caryophanon tenue genome sequencing.</title>
        <authorList>
            <person name="Verma A."/>
            <person name="Pal Y."/>
            <person name="Krishnamurthi S."/>
        </authorList>
    </citation>
    <scope>NUCLEOTIDE SEQUENCE [LARGE SCALE GENOMIC DNA]</scope>
    <source>
        <strain evidence="4 5">DSM 14152</strain>
    </source>
</reference>
<organism evidence="4 5">
    <name type="scientific">Caryophanon tenue</name>
    <dbReference type="NCBI Taxonomy" id="33978"/>
    <lineage>
        <taxon>Bacteria</taxon>
        <taxon>Bacillati</taxon>
        <taxon>Bacillota</taxon>
        <taxon>Bacilli</taxon>
        <taxon>Bacillales</taxon>
        <taxon>Caryophanaceae</taxon>
        <taxon>Caryophanon</taxon>
    </lineage>
</organism>
<dbReference type="NCBIfam" id="NF038402">
    <property type="entry name" value="TroA_like"/>
    <property type="match status" value="1"/>
</dbReference>
<dbReference type="OrthoDB" id="9816357at2"/>
<dbReference type="EMBL" id="MASJ01000023">
    <property type="protein sequence ID" value="OCS84727.1"/>
    <property type="molecule type" value="Genomic_DNA"/>
</dbReference>
<dbReference type="Pfam" id="PF01497">
    <property type="entry name" value="Peripla_BP_2"/>
    <property type="match status" value="1"/>
</dbReference>
<comment type="similarity">
    <text evidence="1">Belongs to the bacterial solute-binding protein 8 family.</text>
</comment>
<keyword evidence="5" id="KW-1185">Reference proteome</keyword>
<dbReference type="STRING" id="33978.A6M13_03885"/>